<dbReference type="Pfam" id="PF00027">
    <property type="entry name" value="cNMP_binding"/>
    <property type="match status" value="1"/>
</dbReference>
<sequence length="245" mass="27367">MNTASALVERLQHYLPLQPGERDALDWLERGRRRFAAHDVIVREGEISDRLYVVRSGWLHASTRLKNGDRQILRLHFPGDIMGTSSVAWGETSATITAVTDCVISDFPRAQLGRLFKTQSRLAALLYATFSVESVAMSDRLKSLGRTDAKARIATLLLEIASRLRVTNPGMTDTFDLNLTQADIGDATGLTKVHVNRTLKELDASGLIERHGRVIKILDESAMIELADYKDRHGHIATDWFPEFG</sequence>
<evidence type="ECO:0000256" key="2">
    <source>
        <dbReference type="ARBA" id="ARBA00023125"/>
    </source>
</evidence>
<evidence type="ECO:0000256" key="3">
    <source>
        <dbReference type="ARBA" id="ARBA00023163"/>
    </source>
</evidence>
<dbReference type="CDD" id="cd00038">
    <property type="entry name" value="CAP_ED"/>
    <property type="match status" value="1"/>
</dbReference>
<proteinExistence type="predicted"/>
<keyword evidence="1" id="KW-0805">Transcription regulation</keyword>
<gene>
    <name evidence="6" type="ORF">AVDCRST_MAG91-305</name>
</gene>
<feature type="domain" description="Cyclic nucleotide-binding" evidence="4">
    <location>
        <begin position="33"/>
        <end position="133"/>
    </location>
</feature>
<dbReference type="PANTHER" id="PTHR24567:SF68">
    <property type="entry name" value="DNA-BINDING TRANSCRIPTIONAL DUAL REGULATOR CRP"/>
    <property type="match status" value="1"/>
</dbReference>
<dbReference type="SMART" id="SM00100">
    <property type="entry name" value="cNMP"/>
    <property type="match status" value="1"/>
</dbReference>
<dbReference type="CDD" id="cd00092">
    <property type="entry name" value="HTH_CRP"/>
    <property type="match status" value="1"/>
</dbReference>
<dbReference type="PANTHER" id="PTHR24567">
    <property type="entry name" value="CRP FAMILY TRANSCRIPTIONAL REGULATORY PROTEIN"/>
    <property type="match status" value="1"/>
</dbReference>
<dbReference type="PROSITE" id="PS51063">
    <property type="entry name" value="HTH_CRP_2"/>
    <property type="match status" value="1"/>
</dbReference>
<dbReference type="Gene3D" id="1.10.10.10">
    <property type="entry name" value="Winged helix-like DNA-binding domain superfamily/Winged helix DNA-binding domain"/>
    <property type="match status" value="1"/>
</dbReference>
<dbReference type="GO" id="GO:0003700">
    <property type="term" value="F:DNA-binding transcription factor activity"/>
    <property type="evidence" value="ECO:0007669"/>
    <property type="project" value="TreeGrafter"/>
</dbReference>
<evidence type="ECO:0000259" key="5">
    <source>
        <dbReference type="PROSITE" id="PS51063"/>
    </source>
</evidence>
<evidence type="ECO:0000256" key="1">
    <source>
        <dbReference type="ARBA" id="ARBA00023015"/>
    </source>
</evidence>
<dbReference type="PROSITE" id="PS50042">
    <property type="entry name" value="CNMP_BINDING_3"/>
    <property type="match status" value="1"/>
</dbReference>
<dbReference type="InterPro" id="IPR018490">
    <property type="entry name" value="cNMP-bd_dom_sf"/>
</dbReference>
<evidence type="ECO:0000313" key="6">
    <source>
        <dbReference type="EMBL" id="CAA9486380.1"/>
    </source>
</evidence>
<dbReference type="InterPro" id="IPR012318">
    <property type="entry name" value="HTH_CRP"/>
</dbReference>
<organism evidence="6">
    <name type="scientific">uncultured Sphingomonadaceae bacterium</name>
    <dbReference type="NCBI Taxonomy" id="169976"/>
    <lineage>
        <taxon>Bacteria</taxon>
        <taxon>Pseudomonadati</taxon>
        <taxon>Pseudomonadota</taxon>
        <taxon>Alphaproteobacteria</taxon>
        <taxon>Sphingomonadales</taxon>
        <taxon>Sphingomonadaceae</taxon>
        <taxon>environmental samples</taxon>
    </lineage>
</organism>
<dbReference type="EMBL" id="CADCVX010000073">
    <property type="protein sequence ID" value="CAA9486380.1"/>
    <property type="molecule type" value="Genomic_DNA"/>
</dbReference>
<feature type="domain" description="HTH crp-type" evidence="5">
    <location>
        <begin position="147"/>
        <end position="221"/>
    </location>
</feature>
<accession>A0A6J4S683</accession>
<dbReference type="InterPro" id="IPR036388">
    <property type="entry name" value="WH-like_DNA-bd_sf"/>
</dbReference>
<dbReference type="InterPro" id="IPR050397">
    <property type="entry name" value="Env_Response_Regulators"/>
</dbReference>
<dbReference type="Pfam" id="PF13545">
    <property type="entry name" value="HTH_Crp_2"/>
    <property type="match status" value="1"/>
</dbReference>
<evidence type="ECO:0008006" key="7">
    <source>
        <dbReference type="Google" id="ProtNLM"/>
    </source>
</evidence>
<keyword evidence="3" id="KW-0804">Transcription</keyword>
<dbReference type="SUPFAM" id="SSF46785">
    <property type="entry name" value="Winged helix' DNA-binding domain"/>
    <property type="match status" value="1"/>
</dbReference>
<dbReference type="SMART" id="SM00419">
    <property type="entry name" value="HTH_CRP"/>
    <property type="match status" value="1"/>
</dbReference>
<dbReference type="Gene3D" id="2.60.120.10">
    <property type="entry name" value="Jelly Rolls"/>
    <property type="match status" value="1"/>
</dbReference>
<reference evidence="6" key="1">
    <citation type="submission" date="2020-02" db="EMBL/GenBank/DDBJ databases">
        <authorList>
            <person name="Meier V. D."/>
        </authorList>
    </citation>
    <scope>NUCLEOTIDE SEQUENCE</scope>
    <source>
        <strain evidence="6">AVDCRST_MAG91</strain>
    </source>
</reference>
<dbReference type="SUPFAM" id="SSF51206">
    <property type="entry name" value="cAMP-binding domain-like"/>
    <property type="match status" value="1"/>
</dbReference>
<dbReference type="GO" id="GO:0003677">
    <property type="term" value="F:DNA binding"/>
    <property type="evidence" value="ECO:0007669"/>
    <property type="project" value="UniProtKB-KW"/>
</dbReference>
<dbReference type="InterPro" id="IPR000595">
    <property type="entry name" value="cNMP-bd_dom"/>
</dbReference>
<dbReference type="AlphaFoldDB" id="A0A6J4S683"/>
<evidence type="ECO:0000259" key="4">
    <source>
        <dbReference type="PROSITE" id="PS50042"/>
    </source>
</evidence>
<protein>
    <recommendedName>
        <fullName evidence="7">cAMP-binding proteins - catabolite gene activator and regulatory subunit of cAMP-dependent protein kinases</fullName>
    </recommendedName>
</protein>
<name>A0A6J4S683_9SPHN</name>
<dbReference type="GO" id="GO:0005829">
    <property type="term" value="C:cytosol"/>
    <property type="evidence" value="ECO:0007669"/>
    <property type="project" value="TreeGrafter"/>
</dbReference>
<keyword evidence="2" id="KW-0238">DNA-binding</keyword>
<dbReference type="InterPro" id="IPR036390">
    <property type="entry name" value="WH_DNA-bd_sf"/>
</dbReference>
<dbReference type="InterPro" id="IPR014710">
    <property type="entry name" value="RmlC-like_jellyroll"/>
</dbReference>